<dbReference type="Proteomes" id="UP000054893">
    <property type="component" value="Unassembled WGS sequence"/>
</dbReference>
<proteinExistence type="predicted"/>
<organism evidence="1 2">
    <name type="scientific">Caballeronia sordidicola</name>
    <name type="common">Burkholderia sordidicola</name>
    <dbReference type="NCBI Taxonomy" id="196367"/>
    <lineage>
        <taxon>Bacteria</taxon>
        <taxon>Pseudomonadati</taxon>
        <taxon>Pseudomonadota</taxon>
        <taxon>Betaproteobacteria</taxon>
        <taxon>Burkholderiales</taxon>
        <taxon>Burkholderiaceae</taxon>
        <taxon>Caballeronia</taxon>
    </lineage>
</organism>
<dbReference type="AlphaFoldDB" id="A0A158GYS7"/>
<protein>
    <submittedName>
        <fullName evidence="1">Uncharacterized protein</fullName>
    </submittedName>
</protein>
<reference evidence="1 2" key="1">
    <citation type="submission" date="2016-01" db="EMBL/GenBank/DDBJ databases">
        <authorList>
            <person name="Oliw E.H."/>
        </authorList>
    </citation>
    <scope>NUCLEOTIDE SEQUENCE [LARGE SCALE GENOMIC DNA]</scope>
    <source>
        <strain evidence="1">LMG 22029</strain>
    </source>
</reference>
<gene>
    <name evidence="1" type="ORF">AWB64_03822</name>
</gene>
<sequence>MSTRVEPVTAEVPAVRDRAYIRGLECGWKGTKGTKGTQQRKVIGPVTGRNRWSICVKHEQV</sequence>
<dbReference type="EMBL" id="FCOC02000012">
    <property type="protein sequence ID" value="SAL37324.1"/>
    <property type="molecule type" value="Genomic_DNA"/>
</dbReference>
<evidence type="ECO:0000313" key="2">
    <source>
        <dbReference type="Proteomes" id="UP000054893"/>
    </source>
</evidence>
<name>A0A158GYS7_CABSO</name>
<accession>A0A158GYS7</accession>
<evidence type="ECO:0000313" key="1">
    <source>
        <dbReference type="EMBL" id="SAL37324.1"/>
    </source>
</evidence>